<feature type="domain" description="RNA polymerase sigma factor 70 region 4 type 2" evidence="8">
    <location>
        <begin position="118"/>
        <end position="169"/>
    </location>
</feature>
<dbReference type="RefSeq" id="WP_378095700.1">
    <property type="nucleotide sequence ID" value="NZ_JBHSEP010000007.1"/>
</dbReference>
<dbReference type="Pfam" id="PF08281">
    <property type="entry name" value="Sigma70_r4_2"/>
    <property type="match status" value="1"/>
</dbReference>
<dbReference type="InterPro" id="IPR014284">
    <property type="entry name" value="RNA_pol_sigma-70_dom"/>
</dbReference>
<dbReference type="Gene3D" id="1.10.1740.10">
    <property type="match status" value="1"/>
</dbReference>
<dbReference type="PANTHER" id="PTHR43133:SF8">
    <property type="entry name" value="RNA POLYMERASE SIGMA FACTOR HI_1459-RELATED"/>
    <property type="match status" value="1"/>
</dbReference>
<evidence type="ECO:0000256" key="1">
    <source>
        <dbReference type="ARBA" id="ARBA00010641"/>
    </source>
</evidence>
<keyword evidence="5" id="KW-0804">Transcription</keyword>
<evidence type="ECO:0000256" key="2">
    <source>
        <dbReference type="ARBA" id="ARBA00023015"/>
    </source>
</evidence>
<dbReference type="InterPro" id="IPR039425">
    <property type="entry name" value="RNA_pol_sigma-70-like"/>
</dbReference>
<dbReference type="InterPro" id="IPR013324">
    <property type="entry name" value="RNA_pol_sigma_r3/r4-like"/>
</dbReference>
<evidence type="ECO:0000256" key="3">
    <source>
        <dbReference type="ARBA" id="ARBA00023082"/>
    </source>
</evidence>
<dbReference type="InterPro" id="IPR013325">
    <property type="entry name" value="RNA_pol_sigma_r2"/>
</dbReference>
<dbReference type="Gene3D" id="1.10.10.10">
    <property type="entry name" value="Winged helix-like DNA-binding domain superfamily/Winged helix DNA-binding domain"/>
    <property type="match status" value="1"/>
</dbReference>
<sequence length="193" mass="23071">MESIEEKVRLVQSGEIGHFRAIVETYQKQIYAYCCRLLDSEHEAEDALQEIMVKAYENIDRYRPTFSFSSWLYKLAYHHCITLLRRQKVRARAYRLLRSTEAEKSAEEIVSDRVFGEPLRSALLAVKPEERNLLVLRVFEERSFQEMADILDMRTDTVKKRYERLRRKLGKLMKEREEGEECGRRAKSWTIRN</sequence>
<evidence type="ECO:0000259" key="7">
    <source>
        <dbReference type="Pfam" id="PF04542"/>
    </source>
</evidence>
<keyword evidence="4" id="KW-0238">DNA-binding</keyword>
<comment type="caution">
    <text evidence="9">The sequence shown here is derived from an EMBL/GenBank/DDBJ whole genome shotgun (WGS) entry which is preliminary data.</text>
</comment>
<evidence type="ECO:0000313" key="10">
    <source>
        <dbReference type="Proteomes" id="UP001596028"/>
    </source>
</evidence>
<keyword evidence="6" id="KW-0175">Coiled coil</keyword>
<protein>
    <submittedName>
        <fullName evidence="9">RNA polymerase sigma factor</fullName>
    </submittedName>
</protein>
<evidence type="ECO:0000256" key="5">
    <source>
        <dbReference type="ARBA" id="ARBA00023163"/>
    </source>
</evidence>
<reference evidence="10" key="1">
    <citation type="journal article" date="2019" name="Int. J. Syst. Evol. Microbiol.">
        <title>The Global Catalogue of Microorganisms (GCM) 10K type strain sequencing project: providing services to taxonomists for standard genome sequencing and annotation.</title>
        <authorList>
            <consortium name="The Broad Institute Genomics Platform"/>
            <consortium name="The Broad Institute Genome Sequencing Center for Infectious Disease"/>
            <person name="Wu L."/>
            <person name="Ma J."/>
        </authorList>
    </citation>
    <scope>NUCLEOTIDE SEQUENCE [LARGE SCALE GENOMIC DNA]</scope>
    <source>
        <strain evidence="10">CCUG 49571</strain>
    </source>
</reference>
<evidence type="ECO:0000259" key="8">
    <source>
        <dbReference type="Pfam" id="PF08281"/>
    </source>
</evidence>
<dbReference type="Proteomes" id="UP001596028">
    <property type="component" value="Unassembled WGS sequence"/>
</dbReference>
<accession>A0ABV9FFE7</accession>
<keyword evidence="10" id="KW-1185">Reference proteome</keyword>
<keyword evidence="2" id="KW-0805">Transcription regulation</keyword>
<proteinExistence type="inferred from homology"/>
<gene>
    <name evidence="9" type="ORF">ACFO3S_11750</name>
</gene>
<dbReference type="SUPFAM" id="SSF88946">
    <property type="entry name" value="Sigma2 domain of RNA polymerase sigma factors"/>
    <property type="match status" value="1"/>
</dbReference>
<evidence type="ECO:0000313" key="9">
    <source>
        <dbReference type="EMBL" id="MFC4598914.1"/>
    </source>
</evidence>
<dbReference type="NCBIfam" id="TIGR02937">
    <property type="entry name" value="sigma70-ECF"/>
    <property type="match status" value="1"/>
</dbReference>
<dbReference type="EMBL" id="JBHSEP010000007">
    <property type="protein sequence ID" value="MFC4598914.1"/>
    <property type="molecule type" value="Genomic_DNA"/>
</dbReference>
<dbReference type="InterPro" id="IPR007627">
    <property type="entry name" value="RNA_pol_sigma70_r2"/>
</dbReference>
<feature type="domain" description="RNA polymerase sigma-70 region 2" evidence="7">
    <location>
        <begin position="22"/>
        <end position="88"/>
    </location>
</feature>
<dbReference type="PANTHER" id="PTHR43133">
    <property type="entry name" value="RNA POLYMERASE ECF-TYPE SIGMA FACTO"/>
    <property type="match status" value="1"/>
</dbReference>
<evidence type="ECO:0000256" key="6">
    <source>
        <dbReference type="SAM" id="Coils"/>
    </source>
</evidence>
<organism evidence="9 10">
    <name type="scientific">Cohnella hongkongensis</name>
    <dbReference type="NCBI Taxonomy" id="178337"/>
    <lineage>
        <taxon>Bacteria</taxon>
        <taxon>Bacillati</taxon>
        <taxon>Bacillota</taxon>
        <taxon>Bacilli</taxon>
        <taxon>Bacillales</taxon>
        <taxon>Paenibacillaceae</taxon>
        <taxon>Cohnella</taxon>
    </lineage>
</organism>
<keyword evidence="3" id="KW-0731">Sigma factor</keyword>
<dbReference type="SUPFAM" id="SSF88659">
    <property type="entry name" value="Sigma3 and sigma4 domains of RNA polymerase sigma factors"/>
    <property type="match status" value="1"/>
</dbReference>
<name>A0ABV9FFE7_9BACL</name>
<evidence type="ECO:0000256" key="4">
    <source>
        <dbReference type="ARBA" id="ARBA00023125"/>
    </source>
</evidence>
<dbReference type="InterPro" id="IPR013249">
    <property type="entry name" value="RNA_pol_sigma70_r4_t2"/>
</dbReference>
<dbReference type="Pfam" id="PF04542">
    <property type="entry name" value="Sigma70_r2"/>
    <property type="match status" value="1"/>
</dbReference>
<dbReference type="InterPro" id="IPR036388">
    <property type="entry name" value="WH-like_DNA-bd_sf"/>
</dbReference>
<comment type="similarity">
    <text evidence="1">Belongs to the sigma-70 factor family. ECF subfamily.</text>
</comment>
<feature type="coiled-coil region" evidence="6">
    <location>
        <begin position="155"/>
        <end position="182"/>
    </location>
</feature>